<protein>
    <submittedName>
        <fullName evidence="4">Phosphinothricin acetyltransferase</fullName>
    </submittedName>
</protein>
<proteinExistence type="predicted"/>
<keyword evidence="2" id="KW-0012">Acyltransferase</keyword>
<dbReference type="InterPro" id="IPR000182">
    <property type="entry name" value="GNAT_dom"/>
</dbReference>
<keyword evidence="1 4" id="KW-0808">Transferase</keyword>
<dbReference type="InterPro" id="IPR016181">
    <property type="entry name" value="Acyl_CoA_acyltransferase"/>
</dbReference>
<dbReference type="PANTHER" id="PTHR43072:SF23">
    <property type="entry name" value="UPF0039 PROTEIN C11D3.02C"/>
    <property type="match status" value="1"/>
</dbReference>
<dbReference type="Proteomes" id="UP000253426">
    <property type="component" value="Unassembled WGS sequence"/>
</dbReference>
<evidence type="ECO:0000256" key="1">
    <source>
        <dbReference type="ARBA" id="ARBA00022679"/>
    </source>
</evidence>
<dbReference type="PANTHER" id="PTHR43072">
    <property type="entry name" value="N-ACETYLTRANSFERASE"/>
    <property type="match status" value="1"/>
</dbReference>
<evidence type="ECO:0000313" key="4">
    <source>
        <dbReference type="EMBL" id="RBP45922.1"/>
    </source>
</evidence>
<organism evidence="4 5">
    <name type="scientific">Roseimicrobium gellanilyticum</name>
    <dbReference type="NCBI Taxonomy" id="748857"/>
    <lineage>
        <taxon>Bacteria</taxon>
        <taxon>Pseudomonadati</taxon>
        <taxon>Verrucomicrobiota</taxon>
        <taxon>Verrucomicrobiia</taxon>
        <taxon>Verrucomicrobiales</taxon>
        <taxon>Verrucomicrobiaceae</taxon>
        <taxon>Roseimicrobium</taxon>
    </lineage>
</organism>
<dbReference type="RefSeq" id="WP_113957482.1">
    <property type="nucleotide sequence ID" value="NZ_QNRR01000002.1"/>
</dbReference>
<dbReference type="SUPFAM" id="SSF55729">
    <property type="entry name" value="Acyl-CoA N-acyltransferases (Nat)"/>
    <property type="match status" value="1"/>
</dbReference>
<dbReference type="AlphaFoldDB" id="A0A366HQJ3"/>
<gene>
    <name evidence="4" type="ORF">DES53_102306</name>
</gene>
<keyword evidence="5" id="KW-1185">Reference proteome</keyword>
<name>A0A366HQJ3_9BACT</name>
<evidence type="ECO:0000313" key="5">
    <source>
        <dbReference type="Proteomes" id="UP000253426"/>
    </source>
</evidence>
<dbReference type="PROSITE" id="PS51186">
    <property type="entry name" value="GNAT"/>
    <property type="match status" value="1"/>
</dbReference>
<dbReference type="Gene3D" id="3.40.630.30">
    <property type="match status" value="1"/>
</dbReference>
<dbReference type="EMBL" id="QNRR01000002">
    <property type="protein sequence ID" value="RBP45922.1"/>
    <property type="molecule type" value="Genomic_DNA"/>
</dbReference>
<feature type="domain" description="N-acetyltransferase" evidence="3">
    <location>
        <begin position="27"/>
        <end position="189"/>
    </location>
</feature>
<dbReference type="GO" id="GO:0016747">
    <property type="term" value="F:acyltransferase activity, transferring groups other than amino-acyl groups"/>
    <property type="evidence" value="ECO:0007669"/>
    <property type="project" value="InterPro"/>
</dbReference>
<reference evidence="4 5" key="1">
    <citation type="submission" date="2018-06" db="EMBL/GenBank/DDBJ databases">
        <title>Genomic Encyclopedia of Type Strains, Phase IV (KMG-IV): sequencing the most valuable type-strain genomes for metagenomic binning, comparative biology and taxonomic classification.</title>
        <authorList>
            <person name="Goeker M."/>
        </authorList>
    </citation>
    <scope>NUCLEOTIDE SEQUENCE [LARGE SCALE GENOMIC DNA]</scope>
    <source>
        <strain evidence="4 5">DSM 25532</strain>
    </source>
</reference>
<evidence type="ECO:0000259" key="3">
    <source>
        <dbReference type="PROSITE" id="PS51186"/>
    </source>
</evidence>
<evidence type="ECO:0000256" key="2">
    <source>
        <dbReference type="ARBA" id="ARBA00023315"/>
    </source>
</evidence>
<dbReference type="OrthoDB" id="9798006at2"/>
<comment type="caution">
    <text evidence="4">The sequence shown here is derived from an EMBL/GenBank/DDBJ whole genome shotgun (WGS) entry which is preliminary data.</text>
</comment>
<sequence length="193" mass="21784">MRKEAGRISPAPFEVSMCVVEPAHPASAIRPACISDFPRIAEIYEQSPLDDIAQADSSVVDWSTWTSWWEIHSPSQHPLWVCEEGGKVVGWISLSPHHYRKEFRRTAQVGLYVAPDAQRRGNGTRLVQQLMDSCPMLGIRTVLAFISRHNEASLKIFHRAGWEPWGHFTGAGRSHASQFDIVLLGKIFEQHDD</sequence>
<dbReference type="Pfam" id="PF00583">
    <property type="entry name" value="Acetyltransf_1"/>
    <property type="match status" value="1"/>
</dbReference>
<accession>A0A366HQJ3</accession>
<dbReference type="CDD" id="cd04301">
    <property type="entry name" value="NAT_SF"/>
    <property type="match status" value="1"/>
</dbReference>